<dbReference type="Proteomes" id="UP000257039">
    <property type="component" value="Unassembled WGS sequence"/>
</dbReference>
<feature type="active site" description="Proton donor; for beta-elimination activity" evidence="15">
    <location>
        <position position="58"/>
    </location>
</feature>
<keyword evidence="13 15" id="KW-0326">Glycosidase</keyword>
<keyword evidence="11 15" id="KW-0456">Lyase</keyword>
<evidence type="ECO:0000256" key="14">
    <source>
        <dbReference type="ARBA" id="ARBA00044632"/>
    </source>
</evidence>
<keyword evidence="19" id="KW-1185">Reference proteome</keyword>
<dbReference type="Gene3D" id="1.10.8.50">
    <property type="match status" value="1"/>
</dbReference>
<feature type="active site" description="Schiff-base intermediate with DNA" evidence="15">
    <location>
        <position position="2"/>
    </location>
</feature>
<evidence type="ECO:0000313" key="18">
    <source>
        <dbReference type="EMBL" id="RDH42158.1"/>
    </source>
</evidence>
<keyword evidence="6 15" id="KW-0863">Zinc-finger</keyword>
<dbReference type="PROSITE" id="PS51068">
    <property type="entry name" value="FPG_CAT"/>
    <property type="match status" value="1"/>
</dbReference>
<feature type="binding site" evidence="15">
    <location>
        <position position="152"/>
    </location>
    <ligand>
        <name>DNA</name>
        <dbReference type="ChEBI" id="CHEBI:16991"/>
    </ligand>
</feature>
<dbReference type="SUPFAM" id="SSF81624">
    <property type="entry name" value="N-terminal domain of MutM-like DNA repair proteins"/>
    <property type="match status" value="1"/>
</dbReference>
<dbReference type="PROSITE" id="PS01242">
    <property type="entry name" value="ZF_FPG_1"/>
    <property type="match status" value="1"/>
</dbReference>
<evidence type="ECO:0000256" key="1">
    <source>
        <dbReference type="ARBA" id="ARBA00001668"/>
    </source>
</evidence>
<evidence type="ECO:0000259" key="17">
    <source>
        <dbReference type="PROSITE" id="PS51068"/>
    </source>
</evidence>
<evidence type="ECO:0000256" key="8">
    <source>
        <dbReference type="ARBA" id="ARBA00022833"/>
    </source>
</evidence>
<dbReference type="Pfam" id="PF01149">
    <property type="entry name" value="Fapy_DNA_glyco"/>
    <property type="match status" value="1"/>
</dbReference>
<evidence type="ECO:0000256" key="5">
    <source>
        <dbReference type="ARBA" id="ARBA00022763"/>
    </source>
</evidence>
<protein>
    <recommendedName>
        <fullName evidence="15">Formamidopyrimidine-DNA glycosylase</fullName>
        <shortName evidence="15">Fapy-DNA glycosylase</shortName>
        <ecNumber evidence="15">3.2.2.23</ecNumber>
    </recommendedName>
    <alternativeName>
        <fullName evidence="15">DNA-(apurinic or apyrimidinic site) lyase MutM</fullName>
        <shortName evidence="15">AP lyase MutM</shortName>
        <ecNumber evidence="15">4.2.99.18</ecNumber>
    </alternativeName>
</protein>
<comment type="catalytic activity">
    <reaction evidence="14 15">
        <text>2'-deoxyribonucleotide-(2'-deoxyribose 5'-phosphate)-2'-deoxyribonucleotide-DNA = a 3'-end 2'-deoxyribonucleotide-(2,3-dehydro-2,3-deoxyribose 5'-phosphate)-DNA + a 5'-end 5'-phospho-2'-deoxyribonucleoside-DNA + H(+)</text>
        <dbReference type="Rhea" id="RHEA:66592"/>
        <dbReference type="Rhea" id="RHEA-COMP:13180"/>
        <dbReference type="Rhea" id="RHEA-COMP:16897"/>
        <dbReference type="Rhea" id="RHEA-COMP:17067"/>
        <dbReference type="ChEBI" id="CHEBI:15378"/>
        <dbReference type="ChEBI" id="CHEBI:136412"/>
        <dbReference type="ChEBI" id="CHEBI:157695"/>
        <dbReference type="ChEBI" id="CHEBI:167181"/>
        <dbReference type="EC" id="4.2.99.18"/>
    </reaction>
</comment>
<dbReference type="NCBIfam" id="TIGR00577">
    <property type="entry name" value="fpg"/>
    <property type="match status" value="1"/>
</dbReference>
<evidence type="ECO:0000256" key="2">
    <source>
        <dbReference type="ARBA" id="ARBA00009409"/>
    </source>
</evidence>
<dbReference type="Pfam" id="PF06827">
    <property type="entry name" value="zf-FPG_IleRS"/>
    <property type="match status" value="1"/>
</dbReference>
<dbReference type="EC" id="4.2.99.18" evidence="15"/>
<dbReference type="GO" id="GO:0140078">
    <property type="term" value="F:class I DNA-(apurinic or apyrimidinic site) endonuclease activity"/>
    <property type="evidence" value="ECO:0007669"/>
    <property type="project" value="UniProtKB-EC"/>
</dbReference>
<keyword evidence="10 15" id="KW-0234">DNA repair</keyword>
<keyword evidence="9 15" id="KW-0238">DNA-binding</keyword>
<dbReference type="PANTHER" id="PTHR22993:SF9">
    <property type="entry name" value="FORMAMIDOPYRIMIDINE-DNA GLYCOSYLASE"/>
    <property type="match status" value="1"/>
</dbReference>
<evidence type="ECO:0000256" key="13">
    <source>
        <dbReference type="ARBA" id="ARBA00023295"/>
    </source>
</evidence>
<dbReference type="GO" id="GO:0034039">
    <property type="term" value="F:8-oxo-7,8-dihydroguanine DNA N-glycosylase activity"/>
    <property type="evidence" value="ECO:0007669"/>
    <property type="project" value="TreeGrafter"/>
</dbReference>
<keyword evidence="7 15" id="KW-0378">Hydrolase</keyword>
<reference evidence="18 19" key="1">
    <citation type="submission" date="2017-04" db="EMBL/GenBank/DDBJ databases">
        <title>Draft genome sequence of Zooshikella ganghwensis VG4 isolated from Red Sea sediments.</title>
        <authorList>
            <person name="Rehman Z."/>
            <person name="Alam I."/>
            <person name="Kamau A."/>
            <person name="Bajic V."/>
            <person name="Leiknes T."/>
        </authorList>
    </citation>
    <scope>NUCLEOTIDE SEQUENCE [LARGE SCALE GENOMIC DNA]</scope>
    <source>
        <strain evidence="18 19">VG4</strain>
    </source>
</reference>
<dbReference type="InterPro" id="IPR000214">
    <property type="entry name" value="Znf_DNA_glyclase/AP_lyase"/>
</dbReference>
<dbReference type="RefSeq" id="WP_094785703.1">
    <property type="nucleotide sequence ID" value="NZ_NDXW01000001.1"/>
</dbReference>
<comment type="subunit">
    <text evidence="3 15">Monomer.</text>
</comment>
<keyword evidence="5 15" id="KW-0227">DNA damage</keyword>
<dbReference type="InterPro" id="IPR010663">
    <property type="entry name" value="Znf_FPG/IleRS"/>
</dbReference>
<dbReference type="GO" id="GO:0006284">
    <property type="term" value="P:base-excision repair"/>
    <property type="evidence" value="ECO:0007669"/>
    <property type="project" value="InterPro"/>
</dbReference>
<evidence type="ECO:0000256" key="11">
    <source>
        <dbReference type="ARBA" id="ARBA00023239"/>
    </source>
</evidence>
<accession>A0A4P9VG93</accession>
<dbReference type="EMBL" id="NDXW01000001">
    <property type="protein sequence ID" value="RDH42158.1"/>
    <property type="molecule type" value="Genomic_DNA"/>
</dbReference>
<evidence type="ECO:0000256" key="6">
    <source>
        <dbReference type="ARBA" id="ARBA00022771"/>
    </source>
</evidence>
<dbReference type="EC" id="3.2.2.23" evidence="15"/>
<keyword evidence="4 15" id="KW-0479">Metal-binding</keyword>
<evidence type="ECO:0000256" key="4">
    <source>
        <dbReference type="ARBA" id="ARBA00022723"/>
    </source>
</evidence>
<comment type="catalytic activity">
    <reaction evidence="1 15">
        <text>Hydrolysis of DNA containing ring-opened 7-methylguanine residues, releasing 2,6-diamino-4-hydroxy-5-(N-methyl)formamidopyrimidine.</text>
        <dbReference type="EC" id="3.2.2.23"/>
    </reaction>
</comment>
<feature type="binding site" evidence="15">
    <location>
        <position position="91"/>
    </location>
    <ligand>
        <name>DNA</name>
        <dbReference type="ChEBI" id="CHEBI:16991"/>
    </ligand>
</feature>
<dbReference type="Pfam" id="PF06831">
    <property type="entry name" value="H2TH"/>
    <property type="match status" value="1"/>
</dbReference>
<dbReference type="PANTHER" id="PTHR22993">
    <property type="entry name" value="FORMAMIDOPYRIMIDINE-DNA GLYCOSYLASE"/>
    <property type="match status" value="1"/>
</dbReference>
<evidence type="ECO:0000256" key="3">
    <source>
        <dbReference type="ARBA" id="ARBA00011245"/>
    </source>
</evidence>
<comment type="similarity">
    <text evidence="2 15">Belongs to the FPG family.</text>
</comment>
<dbReference type="CDD" id="cd08966">
    <property type="entry name" value="EcFpg-like_N"/>
    <property type="match status" value="1"/>
</dbReference>
<comment type="cofactor">
    <cofactor evidence="15">
        <name>Zn(2+)</name>
        <dbReference type="ChEBI" id="CHEBI:29105"/>
    </cofactor>
    <text evidence="15">Binds 1 zinc ion per subunit.</text>
</comment>
<name>A0A4P9VG93_9GAMM</name>
<dbReference type="PROSITE" id="PS51066">
    <property type="entry name" value="ZF_FPG_2"/>
    <property type="match status" value="1"/>
</dbReference>
<sequence>MPELPEVETTCRGIAPHIIGHTFQNVIIRQAKLRWAIPEELSQVLPGMAVNSVSRRGKYILLATDHGSVIIHLGMSGSLRVLLASVAAGTHDHVDFVFSDGKVLRYTDPRRFGAVLWTTLAPEQHKLLKSLGPEPLADAFDTAYLFERSRTKQLAVKNFIMDSHVVVGVGNIYANEALFKAGIHPNRAANKISKVRYQRLVDEIKHTLTAAIDQGGTTLKDFVGGDGKPGYFKQELMVYGRAGKSCVICGTELQEIRLAQRSTVYCKHCQR</sequence>
<evidence type="ECO:0000313" key="19">
    <source>
        <dbReference type="Proteomes" id="UP000257039"/>
    </source>
</evidence>
<dbReference type="GO" id="GO:0008270">
    <property type="term" value="F:zinc ion binding"/>
    <property type="evidence" value="ECO:0007669"/>
    <property type="project" value="UniProtKB-UniRule"/>
</dbReference>
<dbReference type="InterPro" id="IPR012319">
    <property type="entry name" value="FPG_cat"/>
</dbReference>
<dbReference type="FunFam" id="1.10.8.50:FF:000003">
    <property type="entry name" value="Formamidopyrimidine-DNA glycosylase"/>
    <property type="match status" value="1"/>
</dbReference>
<feature type="active site" description="Proton donor; for delta-elimination activity" evidence="15">
    <location>
        <position position="261"/>
    </location>
</feature>
<dbReference type="SUPFAM" id="SSF57716">
    <property type="entry name" value="Glucocorticoid receptor-like (DNA-binding domain)"/>
    <property type="match status" value="1"/>
</dbReference>
<dbReference type="InterPro" id="IPR035937">
    <property type="entry name" value="FPG_N"/>
</dbReference>
<dbReference type="InterPro" id="IPR010979">
    <property type="entry name" value="Ribosomal_uS13-like_H2TH"/>
</dbReference>
<dbReference type="FunFam" id="3.20.190.10:FF:000001">
    <property type="entry name" value="Formamidopyrimidine-DNA glycosylase"/>
    <property type="match status" value="1"/>
</dbReference>
<evidence type="ECO:0000256" key="12">
    <source>
        <dbReference type="ARBA" id="ARBA00023268"/>
    </source>
</evidence>
<organism evidence="18 19">
    <name type="scientific">Zooshikella ganghwensis</name>
    <dbReference type="NCBI Taxonomy" id="202772"/>
    <lineage>
        <taxon>Bacteria</taxon>
        <taxon>Pseudomonadati</taxon>
        <taxon>Pseudomonadota</taxon>
        <taxon>Gammaproteobacteria</taxon>
        <taxon>Oceanospirillales</taxon>
        <taxon>Zooshikellaceae</taxon>
        <taxon>Zooshikella</taxon>
    </lineage>
</organism>
<dbReference type="InterPro" id="IPR015886">
    <property type="entry name" value="H2TH_FPG"/>
</dbReference>
<feature type="binding site" evidence="15">
    <location>
        <position position="110"/>
    </location>
    <ligand>
        <name>DNA</name>
        <dbReference type="ChEBI" id="CHEBI:16991"/>
    </ligand>
</feature>
<dbReference type="InterPro" id="IPR020629">
    <property type="entry name" value="FPG_Glyclase"/>
</dbReference>
<feature type="active site" description="Proton donor" evidence="15">
    <location>
        <position position="3"/>
    </location>
</feature>
<dbReference type="SMART" id="SM00898">
    <property type="entry name" value="Fapy_DNA_glyco"/>
    <property type="match status" value="1"/>
</dbReference>
<proteinExistence type="inferred from homology"/>
<dbReference type="Gene3D" id="3.20.190.10">
    <property type="entry name" value="MutM-like, N-terminal"/>
    <property type="match status" value="1"/>
</dbReference>
<evidence type="ECO:0000256" key="7">
    <source>
        <dbReference type="ARBA" id="ARBA00022801"/>
    </source>
</evidence>
<gene>
    <name evidence="15" type="primary">mutM</name>
    <name evidence="15" type="synonym">fpg</name>
    <name evidence="18" type="ORF">B9G39_01140</name>
</gene>
<evidence type="ECO:0000259" key="16">
    <source>
        <dbReference type="PROSITE" id="PS51066"/>
    </source>
</evidence>
<feature type="domain" description="Formamidopyrimidine-DNA glycosylase catalytic" evidence="17">
    <location>
        <begin position="2"/>
        <end position="113"/>
    </location>
</feature>
<dbReference type="SUPFAM" id="SSF46946">
    <property type="entry name" value="S13-like H2TH domain"/>
    <property type="match status" value="1"/>
</dbReference>
<dbReference type="InterPro" id="IPR015887">
    <property type="entry name" value="DNA_glyclase_Znf_dom_DNA_BS"/>
</dbReference>
<dbReference type="GO" id="GO:0003684">
    <property type="term" value="F:damaged DNA binding"/>
    <property type="evidence" value="ECO:0007669"/>
    <property type="project" value="InterPro"/>
</dbReference>
<dbReference type="NCBIfam" id="NF002211">
    <property type="entry name" value="PRK01103.1"/>
    <property type="match status" value="1"/>
</dbReference>
<evidence type="ECO:0000256" key="9">
    <source>
        <dbReference type="ARBA" id="ARBA00023125"/>
    </source>
</evidence>
<comment type="caution">
    <text evidence="18">The sequence shown here is derived from an EMBL/GenBank/DDBJ whole genome shotgun (WGS) entry which is preliminary data.</text>
</comment>
<feature type="domain" description="FPG-type" evidence="16">
    <location>
        <begin position="237"/>
        <end position="271"/>
    </location>
</feature>
<evidence type="ECO:0000256" key="10">
    <source>
        <dbReference type="ARBA" id="ARBA00023204"/>
    </source>
</evidence>
<keyword evidence="8 15" id="KW-0862">Zinc</keyword>
<dbReference type="AlphaFoldDB" id="A0A4P9VG93"/>
<dbReference type="HAMAP" id="MF_00103">
    <property type="entry name" value="Fapy_DNA_glycosyl"/>
    <property type="match status" value="1"/>
</dbReference>
<comment type="function">
    <text evidence="15">Involved in base excision repair of DNA damaged by oxidation or by mutagenic agents. Acts as DNA glycosylase that recognizes and removes damaged bases. Has a preference for oxidized purines, such as 7,8-dihydro-8-oxoguanine (8-oxoG). Has AP (apurinic/apyrimidinic) lyase activity and introduces nicks in the DNA strand. Cleaves the DNA backbone by beta-delta elimination to generate a single-strand break at the site of the removed base with both 3'- and 5'-phosphates.</text>
</comment>
<keyword evidence="12 15" id="KW-0511">Multifunctional enzyme</keyword>
<evidence type="ECO:0000256" key="15">
    <source>
        <dbReference type="HAMAP-Rule" id="MF_00103"/>
    </source>
</evidence>
<dbReference type="SMART" id="SM01232">
    <property type="entry name" value="H2TH"/>
    <property type="match status" value="1"/>
</dbReference>